<sequence>MSANASEPQPCTLDTCPASLGFVGYRPTMAGNALFAAIYAVMLLAQVGLGIKGKTWTYLVAMSLGLVLEVVGYVGRILLYNDPFSFDAFIQYLVCLTIGPAFLTAAIYLTFTRVVYSCDARLSVISPVKISIVFMTCDFICLVLQAAGGAITATSNGSSDEAQSQRQQGVNIMIGGLAFHVVSLFFFICYACVFAWRYRSATARSARYRAQHRHGLRLSIASVTIFARCIYRVAELRDGFDSSLAHDEVAFMVLEGAMIVIACLCLTAFHPGMCLDMDWKVEKAKTRGFVDDASYADLANVHISK</sequence>
<evidence type="ECO:0000256" key="3">
    <source>
        <dbReference type="ARBA" id="ARBA00022989"/>
    </source>
</evidence>
<keyword evidence="2 5" id="KW-0812">Transmembrane</keyword>
<dbReference type="AlphaFoldDB" id="A0AA39G992"/>
<proteinExistence type="predicted"/>
<feature type="transmembrane region" description="Helical" evidence="5">
    <location>
        <begin position="89"/>
        <end position="111"/>
    </location>
</feature>
<keyword evidence="3 5" id="KW-1133">Transmembrane helix</keyword>
<evidence type="ECO:0000256" key="2">
    <source>
        <dbReference type="ARBA" id="ARBA00022692"/>
    </source>
</evidence>
<dbReference type="InterPro" id="IPR007568">
    <property type="entry name" value="RTA1"/>
</dbReference>
<organism evidence="6 7">
    <name type="scientific">Sarocladium strictum</name>
    <name type="common">Black bundle disease fungus</name>
    <name type="synonym">Acremonium strictum</name>
    <dbReference type="NCBI Taxonomy" id="5046"/>
    <lineage>
        <taxon>Eukaryota</taxon>
        <taxon>Fungi</taxon>
        <taxon>Dikarya</taxon>
        <taxon>Ascomycota</taxon>
        <taxon>Pezizomycotina</taxon>
        <taxon>Sordariomycetes</taxon>
        <taxon>Hypocreomycetidae</taxon>
        <taxon>Hypocreales</taxon>
        <taxon>Sarocladiaceae</taxon>
        <taxon>Sarocladium</taxon>
    </lineage>
</organism>
<keyword evidence="4 5" id="KW-0472">Membrane</keyword>
<evidence type="ECO:0000313" key="7">
    <source>
        <dbReference type="Proteomes" id="UP001175261"/>
    </source>
</evidence>
<evidence type="ECO:0000313" key="6">
    <source>
        <dbReference type="EMBL" id="KAK0383010.1"/>
    </source>
</evidence>
<comment type="subcellular location">
    <subcellularLocation>
        <location evidence="1">Membrane</location>
        <topology evidence="1">Multi-pass membrane protein</topology>
    </subcellularLocation>
</comment>
<evidence type="ECO:0000256" key="4">
    <source>
        <dbReference type="ARBA" id="ARBA00023136"/>
    </source>
</evidence>
<accession>A0AA39G992</accession>
<dbReference type="EMBL" id="JAPDFR010000009">
    <property type="protein sequence ID" value="KAK0383010.1"/>
    <property type="molecule type" value="Genomic_DNA"/>
</dbReference>
<dbReference type="GO" id="GO:0005886">
    <property type="term" value="C:plasma membrane"/>
    <property type="evidence" value="ECO:0007669"/>
    <property type="project" value="TreeGrafter"/>
</dbReference>
<evidence type="ECO:0000256" key="1">
    <source>
        <dbReference type="ARBA" id="ARBA00004141"/>
    </source>
</evidence>
<comment type="caution">
    <text evidence="6">The sequence shown here is derived from an EMBL/GenBank/DDBJ whole genome shotgun (WGS) entry which is preliminary data.</text>
</comment>
<name>A0AA39G992_SARSR</name>
<feature type="transmembrane region" description="Helical" evidence="5">
    <location>
        <begin position="56"/>
        <end position="77"/>
    </location>
</feature>
<dbReference type="PANTHER" id="PTHR31465:SF9">
    <property type="entry name" value="SPHINGOID LONG-CHAIN BASE TRANSPORTER RSB1"/>
    <property type="match status" value="1"/>
</dbReference>
<feature type="transmembrane region" description="Helical" evidence="5">
    <location>
        <begin position="132"/>
        <end position="152"/>
    </location>
</feature>
<protein>
    <submittedName>
        <fullName evidence="6">Uncharacterized protein</fullName>
    </submittedName>
</protein>
<feature type="transmembrane region" description="Helical" evidence="5">
    <location>
        <begin position="172"/>
        <end position="196"/>
    </location>
</feature>
<feature type="transmembrane region" description="Helical" evidence="5">
    <location>
        <begin position="249"/>
        <end position="269"/>
    </location>
</feature>
<gene>
    <name evidence="6" type="ORF">NLU13_8926</name>
</gene>
<reference evidence="6" key="1">
    <citation type="submission" date="2022-10" db="EMBL/GenBank/DDBJ databases">
        <title>Determination and structural analysis of whole genome sequence of Sarocladium strictum F4-1.</title>
        <authorList>
            <person name="Hu L."/>
            <person name="Jiang Y."/>
        </authorList>
    </citation>
    <scope>NUCLEOTIDE SEQUENCE</scope>
    <source>
        <strain evidence="6">F4-1</strain>
    </source>
</reference>
<keyword evidence="7" id="KW-1185">Reference proteome</keyword>
<dbReference type="GO" id="GO:0000324">
    <property type="term" value="C:fungal-type vacuole"/>
    <property type="evidence" value="ECO:0007669"/>
    <property type="project" value="TreeGrafter"/>
</dbReference>
<feature type="transmembrane region" description="Helical" evidence="5">
    <location>
        <begin position="29"/>
        <end position="49"/>
    </location>
</feature>
<evidence type="ECO:0000256" key="5">
    <source>
        <dbReference type="SAM" id="Phobius"/>
    </source>
</evidence>
<dbReference type="Proteomes" id="UP001175261">
    <property type="component" value="Unassembled WGS sequence"/>
</dbReference>
<dbReference type="PANTHER" id="PTHR31465">
    <property type="entry name" value="PROTEIN RTA1-RELATED"/>
    <property type="match status" value="1"/>
</dbReference>
<feature type="transmembrane region" description="Helical" evidence="5">
    <location>
        <begin position="216"/>
        <end position="234"/>
    </location>
</feature>
<dbReference type="Pfam" id="PF04479">
    <property type="entry name" value="RTA1"/>
    <property type="match status" value="1"/>
</dbReference>